<name>A0A0D6ENU4_SPOSA</name>
<dbReference type="PANTHER" id="PTHR12652">
    <property type="entry name" value="PEROXISOMAL BIOGENESIS FACTOR 11"/>
    <property type="match status" value="1"/>
</dbReference>
<protein>
    <submittedName>
        <fullName evidence="1">SPOSA6832_03337-mRNA-1:cds</fullName>
    </submittedName>
</protein>
<reference evidence="2" key="1">
    <citation type="submission" date="2015-02" db="EMBL/GenBank/DDBJ databases">
        <authorList>
            <person name="Gon?alves P."/>
        </authorList>
    </citation>
    <scope>NUCLEOTIDE SEQUENCE [LARGE SCALE GENOMIC DNA]</scope>
</reference>
<gene>
    <name evidence="1" type="primary">SPOSA6832_03337</name>
</gene>
<sequence>MPVRRAPVQLRRRARLTGCAAVRCGTRCGCCAEVEAAGEQDEAGPCRATGQAERGHLGCQGPVRPLSSCKQARATLNSPLPLSYRLFGLFPIISWAQSLNDPASQPKDKQLLLIQKLQAWSMILYYPLEHIYYLAGKGVFKLKPKRIGDIAIWSCRFWAAYVVLCVPASALLRSRPHLKLTLRSRSLADRQILHIRRSFQLLSLERTSLLKASRERVRRGEVSSDAVAAEKDQLRVLAEKHRDLKADCWVQAGYLPLTAHWFVPIASRQFVSPPRRPFTSGAGPPCRSLPNGLLPNNVWVGVCGTVAAVAGLKGVWRRTA</sequence>
<evidence type="ECO:0000313" key="1">
    <source>
        <dbReference type="EMBL" id="CEQ41576.1"/>
    </source>
</evidence>
<keyword evidence="2" id="KW-1185">Reference proteome</keyword>
<dbReference type="OrthoDB" id="10005898at2759"/>
<organism evidence="1 2">
    <name type="scientific">Sporidiobolus salmonicolor</name>
    <name type="common">Yeast-like fungus</name>
    <name type="synonym">Sporobolomyces salmonicolor</name>
    <dbReference type="NCBI Taxonomy" id="5005"/>
    <lineage>
        <taxon>Eukaryota</taxon>
        <taxon>Fungi</taxon>
        <taxon>Dikarya</taxon>
        <taxon>Basidiomycota</taxon>
        <taxon>Pucciniomycotina</taxon>
        <taxon>Microbotryomycetes</taxon>
        <taxon>Sporidiobolales</taxon>
        <taxon>Sporidiobolaceae</taxon>
        <taxon>Sporobolomyces</taxon>
    </lineage>
</organism>
<dbReference type="EMBL" id="CENE01000015">
    <property type="protein sequence ID" value="CEQ41576.1"/>
    <property type="molecule type" value="Genomic_DNA"/>
</dbReference>
<dbReference type="Proteomes" id="UP000243876">
    <property type="component" value="Unassembled WGS sequence"/>
</dbReference>
<accession>A0A0D6ENU4</accession>
<dbReference type="PANTHER" id="PTHR12652:SF25">
    <property type="entry name" value="MICROBODY (PEROXISOME) PROLIFERATION PROTEIN PEROXIN 11C (EUROFUNG)"/>
    <property type="match status" value="1"/>
</dbReference>
<evidence type="ECO:0000313" key="2">
    <source>
        <dbReference type="Proteomes" id="UP000243876"/>
    </source>
</evidence>
<feature type="non-terminal residue" evidence="1">
    <location>
        <position position="1"/>
    </location>
</feature>
<proteinExistence type="predicted"/>
<dbReference type="AlphaFoldDB" id="A0A0D6ENU4"/>